<dbReference type="RefSeq" id="WP_093924069.1">
    <property type="nucleotide sequence ID" value="NZ_FOMW01000008.1"/>
</dbReference>
<feature type="transmembrane region" description="Helical" evidence="1">
    <location>
        <begin position="35"/>
        <end position="56"/>
    </location>
</feature>
<reference evidence="2 3" key="1">
    <citation type="submission" date="2016-10" db="EMBL/GenBank/DDBJ databases">
        <authorList>
            <person name="de Groot N.N."/>
        </authorList>
    </citation>
    <scope>NUCLEOTIDE SEQUENCE [LARGE SCALE GENOMIC DNA]</scope>
    <source>
        <strain evidence="2 3">DSM 11443</strain>
    </source>
</reference>
<keyword evidence="3" id="KW-1185">Reference proteome</keyword>
<gene>
    <name evidence="2" type="ORF">SAMN04488523_10819</name>
</gene>
<keyword evidence="1" id="KW-0812">Transmembrane</keyword>
<sequence>MLRKIALLLIGVVIIACYALPYLFIGQIAAWTGSFLFWCLAGVAIVLLNAAAMAGFTEDDR</sequence>
<dbReference type="EMBL" id="FOMW01000008">
    <property type="protein sequence ID" value="SFE52247.1"/>
    <property type="molecule type" value="Genomic_DNA"/>
</dbReference>
<keyword evidence="1" id="KW-0472">Membrane</keyword>
<protein>
    <submittedName>
        <fullName evidence="2">Uncharacterized protein</fullName>
    </submittedName>
</protein>
<organism evidence="2 3">
    <name type="scientific">Sulfitobacter brevis</name>
    <dbReference type="NCBI Taxonomy" id="74348"/>
    <lineage>
        <taxon>Bacteria</taxon>
        <taxon>Pseudomonadati</taxon>
        <taxon>Pseudomonadota</taxon>
        <taxon>Alphaproteobacteria</taxon>
        <taxon>Rhodobacterales</taxon>
        <taxon>Roseobacteraceae</taxon>
        <taxon>Sulfitobacter</taxon>
    </lineage>
</organism>
<dbReference type="OrthoDB" id="1808939at2"/>
<dbReference type="STRING" id="74348.SAMN04488523_10819"/>
<accession>A0A1I2B8D1</accession>
<proteinExistence type="predicted"/>
<keyword evidence="1" id="KW-1133">Transmembrane helix</keyword>
<evidence type="ECO:0000313" key="3">
    <source>
        <dbReference type="Proteomes" id="UP000198977"/>
    </source>
</evidence>
<evidence type="ECO:0000313" key="2">
    <source>
        <dbReference type="EMBL" id="SFE52247.1"/>
    </source>
</evidence>
<name>A0A1I2B8D1_9RHOB</name>
<dbReference type="Proteomes" id="UP000198977">
    <property type="component" value="Unassembled WGS sequence"/>
</dbReference>
<dbReference type="PROSITE" id="PS51257">
    <property type="entry name" value="PROKAR_LIPOPROTEIN"/>
    <property type="match status" value="1"/>
</dbReference>
<dbReference type="AlphaFoldDB" id="A0A1I2B8D1"/>
<evidence type="ECO:0000256" key="1">
    <source>
        <dbReference type="SAM" id="Phobius"/>
    </source>
</evidence>